<accession>A0ABX7BER4</accession>
<feature type="transmembrane region" description="Helical" evidence="1">
    <location>
        <begin position="82"/>
        <end position="107"/>
    </location>
</feature>
<dbReference type="EMBL" id="CP067420">
    <property type="protein sequence ID" value="QQP92085.1"/>
    <property type="molecule type" value="Genomic_DNA"/>
</dbReference>
<sequence>MSTRYFSLVLGIVFLLIGVAGFVPGLMHMPEHTADVEVTENFGRLFGLFPVNILHNVVHIAFGIWGIAAYRSYAGARSYSRAVAVIYAVLAVMGLIPGLNTTFGLIPLYGHDVWLHAVIAIAAAYFGFAAKDTEVGHNTTTTTTHRI</sequence>
<gene>
    <name evidence="2" type="ORF">IGS68_13150</name>
</gene>
<keyword evidence="3" id="KW-1185">Reference proteome</keyword>
<keyword evidence="1" id="KW-0812">Transmembrane</keyword>
<reference evidence="2" key="1">
    <citation type="submission" date="2021-02" db="EMBL/GenBank/DDBJ databases">
        <title>Skermanella TT6 skin isolate.</title>
        <authorList>
            <person name="Lee K."/>
            <person name="Ganzorig M."/>
        </authorList>
    </citation>
    <scope>NUCLEOTIDE SEQUENCE</scope>
    <source>
        <strain evidence="2">TT6</strain>
    </source>
</reference>
<name>A0ABX7BER4_9PROT</name>
<organism evidence="2 3">
    <name type="scientific">Skermanella cutis</name>
    <dbReference type="NCBI Taxonomy" id="2775420"/>
    <lineage>
        <taxon>Bacteria</taxon>
        <taxon>Pseudomonadati</taxon>
        <taxon>Pseudomonadota</taxon>
        <taxon>Alphaproteobacteria</taxon>
        <taxon>Rhodospirillales</taxon>
        <taxon>Azospirillaceae</taxon>
        <taxon>Skermanella</taxon>
    </lineage>
</organism>
<dbReference type="Pfam" id="PF14325">
    <property type="entry name" value="DUF4383"/>
    <property type="match status" value="1"/>
</dbReference>
<dbReference type="RefSeq" id="WP_201080647.1">
    <property type="nucleotide sequence ID" value="NZ_CP067420.1"/>
</dbReference>
<keyword evidence="1" id="KW-1133">Transmembrane helix</keyword>
<feature type="transmembrane region" description="Helical" evidence="1">
    <location>
        <begin position="45"/>
        <end position="70"/>
    </location>
</feature>
<evidence type="ECO:0000313" key="3">
    <source>
        <dbReference type="Proteomes" id="UP000595197"/>
    </source>
</evidence>
<keyword evidence="1" id="KW-0472">Membrane</keyword>
<proteinExistence type="predicted"/>
<evidence type="ECO:0000256" key="1">
    <source>
        <dbReference type="SAM" id="Phobius"/>
    </source>
</evidence>
<dbReference type="Proteomes" id="UP000595197">
    <property type="component" value="Chromosome"/>
</dbReference>
<protein>
    <submittedName>
        <fullName evidence="2">DUF4383 domain-containing protein</fullName>
    </submittedName>
</protein>
<feature type="transmembrane region" description="Helical" evidence="1">
    <location>
        <begin position="113"/>
        <end position="130"/>
    </location>
</feature>
<evidence type="ECO:0000313" key="2">
    <source>
        <dbReference type="EMBL" id="QQP92085.1"/>
    </source>
</evidence>